<protein>
    <submittedName>
        <fullName evidence="1">Uncharacterized protein</fullName>
    </submittedName>
</protein>
<dbReference type="EMBL" id="MCFF01000009">
    <property type="protein sequence ID" value="ORZ23916.1"/>
    <property type="molecule type" value="Genomic_DNA"/>
</dbReference>
<reference evidence="1 2" key="1">
    <citation type="submission" date="2016-07" db="EMBL/GenBank/DDBJ databases">
        <title>Pervasive Adenine N6-methylation of Active Genes in Fungi.</title>
        <authorList>
            <consortium name="DOE Joint Genome Institute"/>
            <person name="Mondo S.J."/>
            <person name="Dannebaum R.O."/>
            <person name="Kuo R.C."/>
            <person name="Labutti K."/>
            <person name="Haridas S."/>
            <person name="Kuo A."/>
            <person name="Salamov A."/>
            <person name="Ahrendt S.R."/>
            <person name="Lipzen A."/>
            <person name="Sullivan W."/>
            <person name="Andreopoulos W.B."/>
            <person name="Clum A."/>
            <person name="Lindquist E."/>
            <person name="Daum C."/>
            <person name="Ramamoorthy G.K."/>
            <person name="Gryganskyi A."/>
            <person name="Culley D."/>
            <person name="Magnuson J.K."/>
            <person name="James T.Y."/>
            <person name="O'Malley M.A."/>
            <person name="Stajich J.E."/>
            <person name="Spatafora J.W."/>
            <person name="Visel A."/>
            <person name="Grigoriev I.V."/>
        </authorList>
    </citation>
    <scope>NUCLEOTIDE SEQUENCE [LARGE SCALE GENOMIC DNA]</scope>
    <source>
        <strain evidence="1 2">NRRL 3116</strain>
    </source>
</reference>
<name>A0A1Y2GUK7_9FUNG</name>
<dbReference type="RefSeq" id="XP_021883730.1">
    <property type="nucleotide sequence ID" value="XM_022023467.1"/>
</dbReference>
<sequence>MWNSLDQHCQSRPSTESFSHPCFFLFCRIHLESGYSLGERTLKAAKLFRAHCRSDAADQN</sequence>
<evidence type="ECO:0000313" key="2">
    <source>
        <dbReference type="Proteomes" id="UP000193648"/>
    </source>
</evidence>
<dbReference type="AlphaFoldDB" id="A0A1Y2GUK7"/>
<dbReference type="GeneID" id="33565311"/>
<evidence type="ECO:0000313" key="1">
    <source>
        <dbReference type="EMBL" id="ORZ23916.1"/>
    </source>
</evidence>
<comment type="caution">
    <text evidence="1">The sequence shown here is derived from an EMBL/GenBank/DDBJ whole genome shotgun (WGS) entry which is preliminary data.</text>
</comment>
<dbReference type="Proteomes" id="UP000193648">
    <property type="component" value="Unassembled WGS sequence"/>
</dbReference>
<keyword evidence="2" id="KW-1185">Reference proteome</keyword>
<proteinExistence type="predicted"/>
<gene>
    <name evidence="1" type="ORF">BCR41DRAFT_349446</name>
</gene>
<accession>A0A1Y2GUK7</accession>
<dbReference type="InParanoid" id="A0A1Y2GUK7"/>
<organism evidence="1 2">
    <name type="scientific">Lobosporangium transversale</name>
    <dbReference type="NCBI Taxonomy" id="64571"/>
    <lineage>
        <taxon>Eukaryota</taxon>
        <taxon>Fungi</taxon>
        <taxon>Fungi incertae sedis</taxon>
        <taxon>Mucoromycota</taxon>
        <taxon>Mortierellomycotina</taxon>
        <taxon>Mortierellomycetes</taxon>
        <taxon>Mortierellales</taxon>
        <taxon>Mortierellaceae</taxon>
        <taxon>Lobosporangium</taxon>
    </lineage>
</organism>